<evidence type="ECO:0000313" key="2">
    <source>
        <dbReference type="EMBL" id="RTQ92092.1"/>
    </source>
</evidence>
<organism evidence="2 3">
    <name type="scientific">Lysinibacillus telephonicus</name>
    <dbReference type="NCBI Taxonomy" id="1714840"/>
    <lineage>
        <taxon>Bacteria</taxon>
        <taxon>Bacillati</taxon>
        <taxon>Bacillota</taxon>
        <taxon>Bacilli</taxon>
        <taxon>Bacillales</taxon>
        <taxon>Bacillaceae</taxon>
        <taxon>Lysinibacillus</taxon>
    </lineage>
</organism>
<proteinExistence type="predicted"/>
<dbReference type="Proteomes" id="UP000276349">
    <property type="component" value="Unassembled WGS sequence"/>
</dbReference>
<keyword evidence="2" id="KW-0808">Transferase</keyword>
<dbReference type="InterPro" id="IPR007345">
    <property type="entry name" value="Polysacch_pyruvyl_Trfase"/>
</dbReference>
<feature type="domain" description="Polysaccharide pyruvyl transferase" evidence="1">
    <location>
        <begin position="14"/>
        <end position="300"/>
    </location>
</feature>
<keyword evidence="3" id="KW-1185">Reference proteome</keyword>
<dbReference type="EMBL" id="RXNR01000034">
    <property type="protein sequence ID" value="RTQ92092.1"/>
    <property type="molecule type" value="Genomic_DNA"/>
</dbReference>
<dbReference type="OrthoDB" id="2522120at2"/>
<dbReference type="RefSeq" id="WP_126294791.1">
    <property type="nucleotide sequence ID" value="NZ_CP155468.1"/>
</dbReference>
<dbReference type="PANTHER" id="PTHR36836:SF1">
    <property type="entry name" value="COLANIC ACID BIOSYNTHESIS PROTEIN WCAK"/>
    <property type="match status" value="1"/>
</dbReference>
<dbReference type="AlphaFoldDB" id="A0A431UQK0"/>
<name>A0A431UQK0_9BACI</name>
<comment type="caution">
    <text evidence="2">The sequence shown here is derived from an EMBL/GenBank/DDBJ whole genome shotgun (WGS) entry which is preliminary data.</text>
</comment>
<dbReference type="PANTHER" id="PTHR36836">
    <property type="entry name" value="COLANIC ACID BIOSYNTHESIS PROTEIN WCAK"/>
    <property type="match status" value="1"/>
</dbReference>
<gene>
    <name evidence="2" type="ORF">EKG35_12450</name>
</gene>
<reference evidence="2 3" key="1">
    <citation type="submission" date="2018-12" db="EMBL/GenBank/DDBJ databases">
        <authorList>
            <person name="Yu L."/>
        </authorList>
    </citation>
    <scope>NUCLEOTIDE SEQUENCE [LARGE SCALE GENOMIC DNA]</scope>
    <source>
        <strain evidence="2 3">S5H2222</strain>
    </source>
</reference>
<evidence type="ECO:0000259" key="1">
    <source>
        <dbReference type="Pfam" id="PF04230"/>
    </source>
</evidence>
<accession>A0A431UQK0</accession>
<evidence type="ECO:0000313" key="3">
    <source>
        <dbReference type="Proteomes" id="UP000276349"/>
    </source>
</evidence>
<dbReference type="GO" id="GO:0016740">
    <property type="term" value="F:transferase activity"/>
    <property type="evidence" value="ECO:0007669"/>
    <property type="project" value="UniProtKB-KW"/>
</dbReference>
<dbReference type="Pfam" id="PF04230">
    <property type="entry name" value="PS_pyruv_trans"/>
    <property type="match status" value="1"/>
</dbReference>
<sequence length="368" mass="42590">MKKVLYIGWIGYKNLGDELMADIFKQQFSILGESYKLDFVNIEHKYLKNVSPNQYDLIVLGGGSILSGNGNLIHPYIIEYLYNCLTINKKIMIWGSGIDWAPKDYIERLENNVEIPILISNNFSAKIKQVFMESVWSGVRGPLTLKVLEQYGVRKDAHISGDPGFLLKPQVISKNEQINKLQSTLQHNEKIIGVNWGTSFNNIYGEDEITVEDQLAVSLNQFIENGYFIYLFSVWRQDFPSIERLYSKLDNKSQVILDRNLYNEYELMDILQNCTFTINFKLHANFISLAANVPFIAFGYRFKVFDFVKSINHEKYLVSTDEQNISEQISQLESDIINNRSTILSNLNVHQTNFRKKIIEPFNNGLYI</sequence>
<protein>
    <submittedName>
        <fullName evidence="2">Polysaccharide pyruvyl transferase family protein</fullName>
    </submittedName>
</protein>